<evidence type="ECO:0000256" key="1">
    <source>
        <dbReference type="ARBA" id="ARBA00022723"/>
    </source>
</evidence>
<dbReference type="SUPFAM" id="SSF144232">
    <property type="entry name" value="HIT/MYND zinc finger-like"/>
    <property type="match status" value="1"/>
</dbReference>
<evidence type="ECO:0000256" key="5">
    <source>
        <dbReference type="SAM" id="MobiDB-lite"/>
    </source>
</evidence>
<dbReference type="Pfam" id="PF04194">
    <property type="entry name" value="PDCD2_C"/>
    <property type="match status" value="1"/>
</dbReference>
<evidence type="ECO:0000256" key="2">
    <source>
        <dbReference type="ARBA" id="ARBA00022771"/>
    </source>
</evidence>
<dbReference type="PROSITE" id="PS50865">
    <property type="entry name" value="ZF_MYND_2"/>
    <property type="match status" value="1"/>
</dbReference>
<dbReference type="InterPro" id="IPR007320">
    <property type="entry name" value="PDCD2_C"/>
</dbReference>
<dbReference type="InterPro" id="IPR002893">
    <property type="entry name" value="Znf_MYND"/>
</dbReference>
<keyword evidence="8" id="KW-1185">Reference proteome</keyword>
<proteinExistence type="predicted"/>
<evidence type="ECO:0000256" key="3">
    <source>
        <dbReference type="ARBA" id="ARBA00022833"/>
    </source>
</evidence>
<dbReference type="EMBL" id="JBJXBP010000005">
    <property type="protein sequence ID" value="KAL3827794.1"/>
    <property type="molecule type" value="Genomic_DNA"/>
</dbReference>
<reference evidence="7 8" key="1">
    <citation type="submission" date="2024-12" db="EMBL/GenBank/DDBJ databases">
        <title>The unique morphological basis and parallel evolutionary history of personate flowers in Penstemon.</title>
        <authorList>
            <person name="Depatie T.H."/>
            <person name="Wessinger C.A."/>
        </authorList>
    </citation>
    <scope>NUCLEOTIDE SEQUENCE [LARGE SCALE GENOMIC DNA]</scope>
    <source>
        <strain evidence="7">WTNN_2</strain>
        <tissue evidence="7">Leaf</tissue>
    </source>
</reference>
<feature type="compositionally biased region" description="Acidic residues" evidence="5">
    <location>
        <begin position="18"/>
        <end position="46"/>
    </location>
</feature>
<keyword evidence="3" id="KW-0862">Zinc</keyword>
<evidence type="ECO:0000256" key="4">
    <source>
        <dbReference type="PROSITE-ProRule" id="PRU00134"/>
    </source>
</evidence>
<dbReference type="PANTHER" id="PTHR12298">
    <property type="entry name" value="PCDC2 PROGRAMMED CELL DEATH PROTEIN 2 -RELATED"/>
    <property type="match status" value="1"/>
</dbReference>
<feature type="region of interest" description="Disordered" evidence="5">
    <location>
        <begin position="1"/>
        <end position="50"/>
    </location>
</feature>
<accession>A0ABD3ST46</accession>
<sequence length="415" mass="47293">MEIDENAEKLKSLHVSSLDEEEDESEAPNDDVEDDVSEDDDDDEEPVPMTLGFAEKPKNQWSLLRQYFPSKAGGIPAWLDPINLPSSKSSVCDFCGVPLQFLLQVYAPLSEKSTFHRALFVFMCPSMTCLLRDQHEQWKRHPETPRRSVKVFRCQLPRVNSFYSREAPAVDGTEKLLTAGALLCNWCGTWKGDKICSSCRRARYCSSEHQTAHWRSSKSSHKVHCRQLEIPGEASESAASNSLWPEYEITNEDEFEFEFDDAEIFNDNGPDNSLISRSRTDKSFEKLQTYFKGHGDTRSWASFQAKVAVAPDQVLRYSRFAQAKPLWPVSSGQPSILDIPKCNYCGATRCFEFQVLPQLLYFFQVKDDGQDSLDWATIVVYTCEDSCGGHLGYKEEFAWVQLASQREHPASHFLK</sequence>
<dbReference type="GO" id="GO:0008270">
    <property type="term" value="F:zinc ion binding"/>
    <property type="evidence" value="ECO:0007669"/>
    <property type="project" value="UniProtKB-KW"/>
</dbReference>
<dbReference type="AlphaFoldDB" id="A0ABD3ST46"/>
<keyword evidence="2 4" id="KW-0863">Zinc-finger</keyword>
<comment type="caution">
    <text evidence="7">The sequence shown here is derived from an EMBL/GenBank/DDBJ whole genome shotgun (WGS) entry which is preliminary data.</text>
</comment>
<dbReference type="PANTHER" id="PTHR12298:SF4">
    <property type="entry name" value="PROGRAMMED CELL DEATH PROTEIN 2"/>
    <property type="match status" value="1"/>
</dbReference>
<feature type="domain" description="MYND-type" evidence="6">
    <location>
        <begin position="184"/>
        <end position="225"/>
    </location>
</feature>
<evidence type="ECO:0000313" key="8">
    <source>
        <dbReference type="Proteomes" id="UP001634393"/>
    </source>
</evidence>
<feature type="compositionally biased region" description="Basic and acidic residues" evidence="5">
    <location>
        <begin position="1"/>
        <end position="11"/>
    </location>
</feature>
<dbReference type="Gene3D" id="6.10.140.2220">
    <property type="match status" value="1"/>
</dbReference>
<evidence type="ECO:0000259" key="6">
    <source>
        <dbReference type="PROSITE" id="PS50865"/>
    </source>
</evidence>
<name>A0ABD3ST46_9LAMI</name>
<organism evidence="7 8">
    <name type="scientific">Penstemon smallii</name>
    <dbReference type="NCBI Taxonomy" id="265156"/>
    <lineage>
        <taxon>Eukaryota</taxon>
        <taxon>Viridiplantae</taxon>
        <taxon>Streptophyta</taxon>
        <taxon>Embryophyta</taxon>
        <taxon>Tracheophyta</taxon>
        <taxon>Spermatophyta</taxon>
        <taxon>Magnoliopsida</taxon>
        <taxon>eudicotyledons</taxon>
        <taxon>Gunneridae</taxon>
        <taxon>Pentapetalae</taxon>
        <taxon>asterids</taxon>
        <taxon>lamiids</taxon>
        <taxon>Lamiales</taxon>
        <taxon>Plantaginaceae</taxon>
        <taxon>Cheloneae</taxon>
        <taxon>Penstemon</taxon>
    </lineage>
</organism>
<protein>
    <recommendedName>
        <fullName evidence="6">MYND-type domain-containing protein</fullName>
    </recommendedName>
</protein>
<keyword evidence="1" id="KW-0479">Metal-binding</keyword>
<dbReference type="Proteomes" id="UP001634393">
    <property type="component" value="Unassembled WGS sequence"/>
</dbReference>
<dbReference type="Pfam" id="PF01753">
    <property type="entry name" value="zf-MYND"/>
    <property type="match status" value="1"/>
</dbReference>
<evidence type="ECO:0000313" key="7">
    <source>
        <dbReference type="EMBL" id="KAL3827794.1"/>
    </source>
</evidence>
<gene>
    <name evidence="7" type="ORF">ACJIZ3_016596</name>
</gene>